<reference evidence="12" key="3">
    <citation type="submission" date="2020-07" db="EMBL/GenBank/DDBJ databases">
        <title>Severe corrosion of carbon steel in oil field produced water can be linked to methanogenic archaea containing a special type of NiFe hydrogenase.</title>
        <authorList>
            <person name="Lahme S."/>
            <person name="Mand J."/>
            <person name="Longwell J."/>
            <person name="Smith R."/>
            <person name="Enning D."/>
        </authorList>
    </citation>
    <scope>NUCLEOTIDE SEQUENCE</scope>
    <source>
        <strain evidence="12">MIC098Bin5</strain>
    </source>
</reference>
<accession>A0A2L1CCF9</accession>
<dbReference type="EMBL" id="JACHED010000001">
    <property type="protein sequence ID" value="MBB6496475.1"/>
    <property type="molecule type" value="Genomic_DNA"/>
</dbReference>
<dbReference type="HAMAP" id="MF_00512">
    <property type="entry name" value="Ribosomal_eS6"/>
    <property type="match status" value="1"/>
</dbReference>
<protein>
    <recommendedName>
        <fullName evidence="4">Small ribosomal subunit protein eS6</fullName>
    </recommendedName>
</protein>
<dbReference type="Proteomes" id="UP000590564">
    <property type="component" value="Unassembled WGS sequence"/>
</dbReference>
<dbReference type="GO" id="GO:0005840">
    <property type="term" value="C:ribosome"/>
    <property type="evidence" value="ECO:0007669"/>
    <property type="project" value="UniProtKB-KW"/>
</dbReference>
<comment type="similarity">
    <text evidence="1 4">Belongs to the eukaryotic ribosomal protein eS6 family.</text>
</comment>
<dbReference type="GO" id="GO:1990904">
    <property type="term" value="C:ribonucleoprotein complex"/>
    <property type="evidence" value="ECO:0007669"/>
    <property type="project" value="UniProtKB-KW"/>
</dbReference>
<dbReference type="Proteomes" id="UP000742560">
    <property type="component" value="Unassembled WGS sequence"/>
</dbReference>
<evidence type="ECO:0000313" key="15">
    <source>
        <dbReference type="Proteomes" id="UP000239462"/>
    </source>
</evidence>
<dbReference type="EMBL" id="CP026606">
    <property type="protein sequence ID" value="AVB77009.1"/>
    <property type="molecule type" value="Genomic_DNA"/>
</dbReference>
<evidence type="ECO:0000313" key="10">
    <source>
        <dbReference type="EMBL" id="MBB6066956.1"/>
    </source>
</evidence>
<dbReference type="Proteomes" id="UP000571854">
    <property type="component" value="Unassembled WGS sequence"/>
</dbReference>
<dbReference type="Proteomes" id="UP000722095">
    <property type="component" value="Unassembled WGS sequence"/>
</dbReference>
<keyword evidence="3 4" id="KW-0687">Ribonucleoprotein</keyword>
<dbReference type="Proteomes" id="UP000564425">
    <property type="component" value="Unassembled WGS sequence"/>
</dbReference>
<dbReference type="Proteomes" id="UP000567099">
    <property type="component" value="Unassembled WGS sequence"/>
</dbReference>
<reference evidence="15" key="1">
    <citation type="journal article" date="2018" name="Genome Announc.">
        <title>Complete Genome Sequence of the Methanococcus maripaludis Type Strain JJ (DSM 2067), a Model for Selenoprotein Synthesis in Archaea.</title>
        <authorList>
            <person name="Poehlein A."/>
            <person name="Heym D."/>
            <person name="Quitzke V."/>
            <person name="Fersch J."/>
            <person name="Daniel R."/>
            <person name="Rother M."/>
        </authorList>
    </citation>
    <scope>NUCLEOTIDE SEQUENCE [LARGE SCALE GENOMIC DNA]</scope>
    <source>
        <strain evidence="15">DSM 2067</strain>
    </source>
</reference>
<dbReference type="InterPro" id="IPR020924">
    <property type="entry name" value="Ribosomal_eS6_arc"/>
</dbReference>
<evidence type="ECO:0000313" key="6">
    <source>
        <dbReference type="EMBL" id="MBA2847104.1"/>
    </source>
</evidence>
<evidence type="ECO:0000313" key="18">
    <source>
        <dbReference type="Proteomes" id="UP000567099"/>
    </source>
</evidence>
<dbReference type="EMBL" id="JACCQJ010000001">
    <property type="protein sequence ID" value="MBG0768806.1"/>
    <property type="molecule type" value="Genomic_DNA"/>
</dbReference>
<evidence type="ECO:0000256" key="2">
    <source>
        <dbReference type="ARBA" id="ARBA00022980"/>
    </source>
</evidence>
<evidence type="ECO:0000313" key="8">
    <source>
        <dbReference type="EMBL" id="MBA2857823.1"/>
    </source>
</evidence>
<evidence type="ECO:0000256" key="4">
    <source>
        <dbReference type="HAMAP-Rule" id="MF_00512"/>
    </source>
</evidence>
<sequence length="124" mass="13538">MAFKVVVSDSKTGKSYQFETESNALIGKKIGDEISGSIVELEGYKLKITGGSDRCGFAMRHDIHGAMKMRVLLKEGPGYNVKEKGLRRRKSLRGNTISKDITLINTKVVEYGSAPLGGEPESTE</sequence>
<evidence type="ECO:0000313" key="17">
    <source>
        <dbReference type="Proteomes" id="UP000564425"/>
    </source>
</evidence>
<dbReference type="Proteomes" id="UP000558015">
    <property type="component" value="Unassembled WGS sequence"/>
</dbReference>
<dbReference type="GO" id="GO:0003735">
    <property type="term" value="F:structural constituent of ribosome"/>
    <property type="evidence" value="ECO:0007669"/>
    <property type="project" value="InterPro"/>
</dbReference>
<evidence type="ECO:0000313" key="5">
    <source>
        <dbReference type="EMBL" id="AVB77009.1"/>
    </source>
</evidence>
<evidence type="ECO:0000313" key="14">
    <source>
        <dbReference type="EMBL" id="MBP2218569.1"/>
    </source>
</evidence>
<dbReference type="EMBL" id="JACDUO010000001">
    <property type="protein sequence ID" value="MBA2863521.1"/>
    <property type="molecule type" value="Genomic_DNA"/>
</dbReference>
<dbReference type="OMA" id="MRPDVHG"/>
<dbReference type="KEGG" id="mmad:MMJJ_16380"/>
<evidence type="ECO:0000313" key="13">
    <source>
        <dbReference type="EMBL" id="MBM7409245.1"/>
    </source>
</evidence>
<dbReference type="NCBIfam" id="NF003294">
    <property type="entry name" value="PRK04290.1-3"/>
    <property type="match status" value="1"/>
</dbReference>
<organism evidence="5 15">
    <name type="scientific">Methanococcus maripaludis</name>
    <name type="common">Methanococcus deltae</name>
    <dbReference type="NCBI Taxonomy" id="39152"/>
    <lineage>
        <taxon>Archaea</taxon>
        <taxon>Methanobacteriati</taxon>
        <taxon>Methanobacteriota</taxon>
        <taxon>Methanomada group</taxon>
        <taxon>Methanococci</taxon>
        <taxon>Methanococcales</taxon>
        <taxon>Methanococcaceae</taxon>
        <taxon>Methanococcus</taxon>
    </lineage>
</organism>
<dbReference type="SMR" id="A0A2L1CCF9"/>
<evidence type="ECO:0000256" key="1">
    <source>
        <dbReference type="ARBA" id="ARBA00009312"/>
    </source>
</evidence>
<reference evidence="5" key="2">
    <citation type="submission" date="2018-02" db="EMBL/GenBank/DDBJ databases">
        <title>Complete genome sequence of the Methanococcus maripaludis type strain JJ (DSM 2067), a model for selenoprotein synthesis in Archaea.</title>
        <authorList>
            <person name="Poehlein A."/>
            <person name="Heym D."/>
            <person name="Quitzke V."/>
            <person name="Fersch J."/>
            <person name="Daniel R."/>
            <person name="Rother M."/>
        </authorList>
    </citation>
    <scope>NUCLEOTIDE SEQUENCE [LARGE SCALE GENOMIC DNA]</scope>
    <source>
        <strain evidence="5">DSM 2067</strain>
    </source>
</reference>
<dbReference type="Proteomes" id="UP000239462">
    <property type="component" value="Chromosome"/>
</dbReference>
<dbReference type="EMBL" id="JACDUJ010000001">
    <property type="protein sequence ID" value="MBA2847104.1"/>
    <property type="molecule type" value="Genomic_DNA"/>
</dbReference>
<dbReference type="GeneID" id="10982780"/>
<dbReference type="Proteomes" id="UP000584706">
    <property type="component" value="Unassembled WGS sequence"/>
</dbReference>
<evidence type="ECO:0000313" key="11">
    <source>
        <dbReference type="EMBL" id="MBB6496475.1"/>
    </source>
</evidence>
<dbReference type="PANTHER" id="PTHR11502">
    <property type="entry name" value="40S RIBOSOMAL PROTEIN S6"/>
    <property type="match status" value="1"/>
</dbReference>
<reference evidence="13" key="4">
    <citation type="submission" date="2021-01" db="EMBL/GenBank/DDBJ databases">
        <title>Genomic Encyclopedia of Type Strains, Phase IV (KMG-V): Genome sequencing to study the core and pangenomes of soil and plant-associated prokaryotes.</title>
        <authorList>
            <person name="Whitman W."/>
        </authorList>
    </citation>
    <scope>NUCLEOTIDE SEQUENCE</scope>
    <source>
        <strain evidence="7 17">A1</strain>
        <strain evidence="6 19">A5</strain>
        <strain evidence="8 16">C12</strain>
        <strain evidence="9 18">C13</strain>
        <strain evidence="11 21">D1</strain>
        <strain evidence="10 20">DSM 7078</strain>
        <strain evidence="13">RC</strain>
    </source>
</reference>
<evidence type="ECO:0000313" key="16">
    <source>
        <dbReference type="Proteomes" id="UP000558015"/>
    </source>
</evidence>
<reference evidence="14" key="5">
    <citation type="submission" date="2021-03" db="EMBL/GenBank/DDBJ databases">
        <title>Genomic Encyclopedia of Type Strains, Phase IV (KMG-IV): sequencing the most valuable type-strain genomes for metagenomic binning, comparative biology and taxonomic classification.</title>
        <authorList>
            <person name="Goeker M."/>
        </authorList>
    </citation>
    <scope>NUCLEOTIDE SEQUENCE</scope>
    <source>
        <strain evidence="14">DSM 2771</strain>
    </source>
</reference>
<dbReference type="RefSeq" id="WP_011171151.1">
    <property type="nucleotide sequence ID" value="NZ_BAAABJ010000001.1"/>
</dbReference>
<dbReference type="AlphaFoldDB" id="A0A2L1CCF9"/>
<dbReference type="SMART" id="SM01405">
    <property type="entry name" value="Ribosomal_S6e"/>
    <property type="match status" value="1"/>
</dbReference>
<proteinExistence type="inferred from homology"/>
<dbReference type="GO" id="GO:0006412">
    <property type="term" value="P:translation"/>
    <property type="evidence" value="ECO:0007669"/>
    <property type="project" value="UniProtKB-UniRule"/>
</dbReference>
<evidence type="ECO:0000313" key="7">
    <source>
        <dbReference type="EMBL" id="MBA2850390.1"/>
    </source>
</evidence>
<evidence type="ECO:0000313" key="19">
    <source>
        <dbReference type="Proteomes" id="UP000571854"/>
    </source>
</evidence>
<dbReference type="InterPro" id="IPR001377">
    <property type="entry name" value="Ribosomal_eS6"/>
</dbReference>
<evidence type="ECO:0000313" key="21">
    <source>
        <dbReference type="Proteomes" id="UP000590564"/>
    </source>
</evidence>
<name>A0A2L1CCF9_METMI</name>
<evidence type="ECO:0000256" key="3">
    <source>
        <dbReference type="ARBA" id="ARBA00023274"/>
    </source>
</evidence>
<dbReference type="EMBL" id="JAFBBC010000001">
    <property type="protein sequence ID" value="MBM7409245.1"/>
    <property type="molecule type" value="Genomic_DNA"/>
</dbReference>
<keyword evidence="2 4" id="KW-0689">Ribosomal protein</keyword>
<evidence type="ECO:0000313" key="20">
    <source>
        <dbReference type="Proteomes" id="UP000584706"/>
    </source>
</evidence>
<evidence type="ECO:0000313" key="12">
    <source>
        <dbReference type="EMBL" id="MBG0768806.1"/>
    </source>
</evidence>
<dbReference type="Proteomes" id="UP000714405">
    <property type="component" value="Unassembled WGS sequence"/>
</dbReference>
<dbReference type="EMBL" id="JACDUH010000001">
    <property type="protein sequence ID" value="MBA2850390.1"/>
    <property type="molecule type" value="Genomic_DNA"/>
</dbReference>
<dbReference type="EMBL" id="JACHIQ010000001">
    <property type="protein sequence ID" value="MBB6066956.1"/>
    <property type="molecule type" value="Genomic_DNA"/>
</dbReference>
<evidence type="ECO:0000313" key="9">
    <source>
        <dbReference type="EMBL" id="MBA2863521.1"/>
    </source>
</evidence>
<dbReference type="EMBL" id="JACDUN010000001">
    <property type="protein sequence ID" value="MBA2857823.1"/>
    <property type="molecule type" value="Genomic_DNA"/>
</dbReference>
<dbReference type="Pfam" id="PF01092">
    <property type="entry name" value="Ribosomal_S6e"/>
    <property type="match status" value="1"/>
</dbReference>
<dbReference type="EMBL" id="JAGINF010000001">
    <property type="protein sequence ID" value="MBP2218569.1"/>
    <property type="molecule type" value="Genomic_DNA"/>
</dbReference>
<gene>
    <name evidence="4" type="primary">rps6e</name>
    <name evidence="12" type="ORF">H0S71_02720</name>
    <name evidence="13" type="ORF">HNP85_000917</name>
    <name evidence="7" type="ORF">HNP86_000521</name>
    <name evidence="6" type="ORF">HNP88_001288</name>
    <name evidence="8" type="ORF">HNP93_000524</name>
    <name evidence="9" type="ORF">HNP94_000521</name>
    <name evidence="11" type="ORF">HNP96_000496</name>
    <name evidence="10" type="ORF">HNP97_000446</name>
    <name evidence="14" type="ORF">J2745_000044</name>
    <name evidence="5" type="ORF">MMJJ_16380</name>
</gene>